<dbReference type="Gene3D" id="1.10.575.10">
    <property type="entry name" value="P1 Nuclease"/>
    <property type="match status" value="1"/>
</dbReference>
<evidence type="ECO:0000256" key="6">
    <source>
        <dbReference type="ARBA" id="ARBA00023157"/>
    </source>
</evidence>
<dbReference type="CDD" id="cd11010">
    <property type="entry name" value="S1-P1_nuclease"/>
    <property type="match status" value="1"/>
</dbReference>
<dbReference type="AlphaFoldDB" id="A0A8H6YF78"/>
<keyword evidence="2" id="KW-0540">Nuclease</keyword>
<evidence type="ECO:0000313" key="10">
    <source>
        <dbReference type="Proteomes" id="UP000620124"/>
    </source>
</evidence>
<dbReference type="SUPFAM" id="SSF48537">
    <property type="entry name" value="Phospholipase C/P1 nuclease"/>
    <property type="match status" value="1"/>
</dbReference>
<keyword evidence="7" id="KW-0325">Glycoprotein</keyword>
<dbReference type="InterPro" id="IPR003154">
    <property type="entry name" value="S1/P1nuclease"/>
</dbReference>
<keyword evidence="6" id="KW-1015">Disulfide bond</keyword>
<dbReference type="Proteomes" id="UP000620124">
    <property type="component" value="Unassembled WGS sequence"/>
</dbReference>
<comment type="similarity">
    <text evidence="1">Belongs to the nuclease type I family.</text>
</comment>
<dbReference type="InterPro" id="IPR008947">
    <property type="entry name" value="PLipase_C/P1_nuclease_dom_sf"/>
</dbReference>
<evidence type="ECO:0000256" key="3">
    <source>
        <dbReference type="ARBA" id="ARBA00022723"/>
    </source>
</evidence>
<accession>A0A8H6YF78</accession>
<evidence type="ECO:0000313" key="9">
    <source>
        <dbReference type="EMBL" id="KAF7357884.1"/>
    </source>
</evidence>
<dbReference type="EMBL" id="JACAZI010000006">
    <property type="protein sequence ID" value="KAF7357884.1"/>
    <property type="molecule type" value="Genomic_DNA"/>
</dbReference>
<dbReference type="PANTHER" id="PTHR33146">
    <property type="entry name" value="ENDONUCLEASE 4"/>
    <property type="match status" value="1"/>
</dbReference>
<organism evidence="9 10">
    <name type="scientific">Mycena venus</name>
    <dbReference type="NCBI Taxonomy" id="2733690"/>
    <lineage>
        <taxon>Eukaryota</taxon>
        <taxon>Fungi</taxon>
        <taxon>Dikarya</taxon>
        <taxon>Basidiomycota</taxon>
        <taxon>Agaricomycotina</taxon>
        <taxon>Agaricomycetes</taxon>
        <taxon>Agaricomycetidae</taxon>
        <taxon>Agaricales</taxon>
        <taxon>Marasmiineae</taxon>
        <taxon>Mycenaceae</taxon>
        <taxon>Mycena</taxon>
    </lineage>
</organism>
<keyword evidence="10" id="KW-1185">Reference proteome</keyword>
<evidence type="ECO:0000256" key="2">
    <source>
        <dbReference type="ARBA" id="ARBA00022722"/>
    </source>
</evidence>
<dbReference type="OrthoDB" id="441446at2759"/>
<dbReference type="GO" id="GO:0006308">
    <property type="term" value="P:DNA catabolic process"/>
    <property type="evidence" value="ECO:0007669"/>
    <property type="project" value="InterPro"/>
</dbReference>
<feature type="signal peptide" evidence="8">
    <location>
        <begin position="1"/>
        <end position="18"/>
    </location>
</feature>
<name>A0A8H6YF78_9AGAR</name>
<evidence type="ECO:0000256" key="4">
    <source>
        <dbReference type="ARBA" id="ARBA00022759"/>
    </source>
</evidence>
<comment type="caution">
    <text evidence="9">The sequence shown here is derived from an EMBL/GenBank/DDBJ whole genome shotgun (WGS) entry which is preliminary data.</text>
</comment>
<sequence length="385" mass="42423">MLPKTLGVLAGCVASAVAWGPAGHEIVATIAQIHLHPSVFPAICAILNSTAPAPPCHLAPVATWADTERSKMPWSASLHYVGAVDDYPSQTCVFPGLRGWAGKDGANVLSGIRNVTDILTDWVYFNKGAMVPGYKYDVANEALKFLIHFLGDMHMPLHLTGRDRGGNSIPIFFDGQKTNLHSLWDDLLIAKALRSVPSQYSRPLPLPNVEQALRGTIYDSYVRMIMWEGVLGEWERQIPDWLSCPVPFPSQAACVSKSDFDTPAWQEALAAWNLIGGSDDRFVCPHHWAEPIHTLNCEFVWPAALDQPPYNDTRPPAAVADQQLFLSDADPAPFLELDTPEYYGVISERRTVEKLLAQGGIRLAGVLNYLFADLEDDEQRLSVVL</sequence>
<dbReference type="PANTHER" id="PTHR33146:SF29">
    <property type="entry name" value="S1_P1 NUCLEASE"/>
    <property type="match status" value="1"/>
</dbReference>
<gene>
    <name evidence="9" type="ORF">MVEN_00834600</name>
</gene>
<dbReference type="GO" id="GO:0004519">
    <property type="term" value="F:endonuclease activity"/>
    <property type="evidence" value="ECO:0007669"/>
    <property type="project" value="UniProtKB-KW"/>
</dbReference>
<feature type="chain" id="PRO_5034998288" description="Phospholipase C/P1 nuclease" evidence="8">
    <location>
        <begin position="19"/>
        <end position="385"/>
    </location>
</feature>
<dbReference type="Pfam" id="PF02265">
    <property type="entry name" value="S1-P1_nuclease"/>
    <property type="match status" value="1"/>
</dbReference>
<dbReference type="GO" id="GO:0046872">
    <property type="term" value="F:metal ion binding"/>
    <property type="evidence" value="ECO:0007669"/>
    <property type="project" value="UniProtKB-KW"/>
</dbReference>
<evidence type="ECO:0000256" key="1">
    <source>
        <dbReference type="ARBA" id="ARBA00009547"/>
    </source>
</evidence>
<dbReference type="GO" id="GO:0016788">
    <property type="term" value="F:hydrolase activity, acting on ester bonds"/>
    <property type="evidence" value="ECO:0007669"/>
    <property type="project" value="InterPro"/>
</dbReference>
<reference evidence="9" key="1">
    <citation type="submission" date="2020-05" db="EMBL/GenBank/DDBJ databases">
        <title>Mycena genomes resolve the evolution of fungal bioluminescence.</title>
        <authorList>
            <person name="Tsai I.J."/>
        </authorList>
    </citation>
    <scope>NUCLEOTIDE SEQUENCE</scope>
    <source>
        <strain evidence="9">CCC161011</strain>
    </source>
</reference>
<evidence type="ECO:0008006" key="11">
    <source>
        <dbReference type="Google" id="ProtNLM"/>
    </source>
</evidence>
<evidence type="ECO:0000256" key="5">
    <source>
        <dbReference type="ARBA" id="ARBA00022801"/>
    </source>
</evidence>
<keyword evidence="5" id="KW-0378">Hydrolase</keyword>
<evidence type="ECO:0000256" key="8">
    <source>
        <dbReference type="SAM" id="SignalP"/>
    </source>
</evidence>
<keyword evidence="4" id="KW-0255">Endonuclease</keyword>
<keyword evidence="8" id="KW-0732">Signal</keyword>
<dbReference type="GO" id="GO:0003676">
    <property type="term" value="F:nucleic acid binding"/>
    <property type="evidence" value="ECO:0007669"/>
    <property type="project" value="InterPro"/>
</dbReference>
<proteinExistence type="inferred from homology"/>
<protein>
    <recommendedName>
        <fullName evidence="11">Phospholipase C/P1 nuclease</fullName>
    </recommendedName>
</protein>
<keyword evidence="3" id="KW-0479">Metal-binding</keyword>
<evidence type="ECO:0000256" key="7">
    <source>
        <dbReference type="ARBA" id="ARBA00023180"/>
    </source>
</evidence>